<gene>
    <name evidence="4" type="ORF">AOPFMNJM_1523</name>
</gene>
<dbReference type="InterPro" id="IPR009057">
    <property type="entry name" value="Homeodomain-like_sf"/>
</dbReference>
<organism evidence="4 5">
    <name type="scientific">Methylobacterium jeotgali</name>
    <dbReference type="NCBI Taxonomy" id="381630"/>
    <lineage>
        <taxon>Bacteria</taxon>
        <taxon>Pseudomonadati</taxon>
        <taxon>Pseudomonadota</taxon>
        <taxon>Alphaproteobacteria</taxon>
        <taxon>Hyphomicrobiales</taxon>
        <taxon>Methylobacteriaceae</taxon>
        <taxon>Methylobacterium</taxon>
    </lineage>
</organism>
<reference evidence="4" key="2">
    <citation type="submission" date="2021-08" db="EMBL/GenBank/DDBJ databases">
        <authorList>
            <person name="Tani A."/>
            <person name="Ola A."/>
            <person name="Ogura Y."/>
            <person name="Katsura K."/>
            <person name="Hayashi T."/>
        </authorList>
    </citation>
    <scope>NUCLEOTIDE SEQUENCE</scope>
    <source>
        <strain evidence="4">LMG 23639</strain>
    </source>
</reference>
<dbReference type="SUPFAM" id="SSF46689">
    <property type="entry name" value="Homeodomain-like"/>
    <property type="match status" value="1"/>
</dbReference>
<feature type="DNA-binding region" description="H-T-H motif" evidence="2">
    <location>
        <begin position="18"/>
        <end position="37"/>
    </location>
</feature>
<evidence type="ECO:0000256" key="2">
    <source>
        <dbReference type="PROSITE-ProRule" id="PRU00335"/>
    </source>
</evidence>
<evidence type="ECO:0000313" key="5">
    <source>
        <dbReference type="Proteomes" id="UP001055102"/>
    </source>
</evidence>
<dbReference type="Pfam" id="PF00440">
    <property type="entry name" value="TetR_N"/>
    <property type="match status" value="1"/>
</dbReference>
<name>A0ABQ4SSM0_9HYPH</name>
<reference evidence="4" key="1">
    <citation type="journal article" date="2021" name="Front. Microbiol.">
        <title>Comprehensive Comparative Genomics and Phenotyping of Methylobacterium Species.</title>
        <authorList>
            <person name="Alessa O."/>
            <person name="Ogura Y."/>
            <person name="Fujitani Y."/>
            <person name="Takami H."/>
            <person name="Hayashi T."/>
            <person name="Sahin N."/>
            <person name="Tani A."/>
        </authorList>
    </citation>
    <scope>NUCLEOTIDE SEQUENCE</scope>
    <source>
        <strain evidence="4">LMG 23639</strain>
    </source>
</reference>
<keyword evidence="5" id="KW-1185">Reference proteome</keyword>
<feature type="domain" description="HTH tetR-type" evidence="3">
    <location>
        <begin position="1"/>
        <end position="55"/>
    </location>
</feature>
<sequence>MSRHAADLFWRHGVDGTSGEAIAEASGLSKRTVWRYFRSKEACVEPLLLATELRFVAMLREWPPDASIEEYLRAALGSYVEGEQAVRDGVAAARIVALLPKEPALRSAWLMACAAAEAAFVEVVAARSGRPAGAFEVRLCAAAAMAALRVVDEEVSAAAINDGRAFTLNEIADRVAGAIRTASTLPICDPVE</sequence>
<comment type="caution">
    <text evidence="4">The sequence shown here is derived from an EMBL/GenBank/DDBJ whole genome shotgun (WGS) entry which is preliminary data.</text>
</comment>
<proteinExistence type="predicted"/>
<dbReference type="Proteomes" id="UP001055102">
    <property type="component" value="Unassembled WGS sequence"/>
</dbReference>
<dbReference type="RefSeq" id="WP_238274828.1">
    <property type="nucleotide sequence ID" value="NZ_BPQR01000025.1"/>
</dbReference>
<dbReference type="Pfam" id="PF17754">
    <property type="entry name" value="TetR_C_14"/>
    <property type="match status" value="1"/>
</dbReference>
<evidence type="ECO:0000256" key="1">
    <source>
        <dbReference type="ARBA" id="ARBA00023125"/>
    </source>
</evidence>
<dbReference type="InterPro" id="IPR001647">
    <property type="entry name" value="HTH_TetR"/>
</dbReference>
<dbReference type="Gene3D" id="1.10.10.60">
    <property type="entry name" value="Homeodomain-like"/>
    <property type="match status" value="1"/>
</dbReference>
<evidence type="ECO:0000259" key="3">
    <source>
        <dbReference type="PROSITE" id="PS50977"/>
    </source>
</evidence>
<dbReference type="InterPro" id="IPR041347">
    <property type="entry name" value="MftR_C"/>
</dbReference>
<keyword evidence="1 2" id="KW-0238">DNA-binding</keyword>
<dbReference type="Gene3D" id="1.10.357.10">
    <property type="entry name" value="Tetracycline Repressor, domain 2"/>
    <property type="match status" value="1"/>
</dbReference>
<dbReference type="EMBL" id="BPQR01000025">
    <property type="protein sequence ID" value="GJE06209.1"/>
    <property type="molecule type" value="Genomic_DNA"/>
</dbReference>
<evidence type="ECO:0000313" key="4">
    <source>
        <dbReference type="EMBL" id="GJE06209.1"/>
    </source>
</evidence>
<accession>A0ABQ4SSM0</accession>
<dbReference type="PROSITE" id="PS50977">
    <property type="entry name" value="HTH_TETR_2"/>
    <property type="match status" value="1"/>
</dbReference>
<protein>
    <recommendedName>
        <fullName evidence="3">HTH tetR-type domain-containing protein</fullName>
    </recommendedName>
</protein>